<dbReference type="AlphaFoldDB" id="A0A9J6G599"/>
<reference evidence="7 8" key="1">
    <citation type="journal article" date="2020" name="Cell">
        <title>Large-Scale Comparative Analyses of Tick Genomes Elucidate Their Genetic Diversity and Vector Capacities.</title>
        <authorList>
            <consortium name="Tick Genome and Microbiome Consortium (TIGMIC)"/>
            <person name="Jia N."/>
            <person name="Wang J."/>
            <person name="Shi W."/>
            <person name="Du L."/>
            <person name="Sun Y."/>
            <person name="Zhan W."/>
            <person name="Jiang J.F."/>
            <person name="Wang Q."/>
            <person name="Zhang B."/>
            <person name="Ji P."/>
            <person name="Bell-Sakyi L."/>
            <person name="Cui X.M."/>
            <person name="Yuan T.T."/>
            <person name="Jiang B.G."/>
            <person name="Yang W.F."/>
            <person name="Lam T.T."/>
            <person name="Chang Q.C."/>
            <person name="Ding S.J."/>
            <person name="Wang X.J."/>
            <person name="Zhu J.G."/>
            <person name="Ruan X.D."/>
            <person name="Zhao L."/>
            <person name="Wei J.T."/>
            <person name="Ye R.Z."/>
            <person name="Que T.C."/>
            <person name="Du C.H."/>
            <person name="Zhou Y.H."/>
            <person name="Cheng J.X."/>
            <person name="Dai P.F."/>
            <person name="Guo W.B."/>
            <person name="Han X.H."/>
            <person name="Huang E.J."/>
            <person name="Li L.F."/>
            <person name="Wei W."/>
            <person name="Gao Y.C."/>
            <person name="Liu J.Z."/>
            <person name="Shao H.Z."/>
            <person name="Wang X."/>
            <person name="Wang C.C."/>
            <person name="Yang T.C."/>
            <person name="Huo Q.B."/>
            <person name="Li W."/>
            <person name="Chen H.Y."/>
            <person name="Chen S.E."/>
            <person name="Zhou L.G."/>
            <person name="Ni X.B."/>
            <person name="Tian J.H."/>
            <person name="Sheng Y."/>
            <person name="Liu T."/>
            <person name="Pan Y.S."/>
            <person name="Xia L.Y."/>
            <person name="Li J."/>
            <person name="Zhao F."/>
            <person name="Cao W.C."/>
        </authorList>
    </citation>
    <scope>NUCLEOTIDE SEQUENCE [LARGE SCALE GENOMIC DNA]</scope>
    <source>
        <strain evidence="7">HaeL-2018</strain>
    </source>
</reference>
<dbReference type="PROSITE" id="PS51194">
    <property type="entry name" value="HELICASE_CTER"/>
    <property type="match status" value="1"/>
</dbReference>
<comment type="catalytic activity">
    <reaction evidence="5">
        <text>ATP + H2O = ADP + phosphate + H(+)</text>
        <dbReference type="Rhea" id="RHEA:13065"/>
        <dbReference type="ChEBI" id="CHEBI:15377"/>
        <dbReference type="ChEBI" id="CHEBI:15378"/>
        <dbReference type="ChEBI" id="CHEBI:30616"/>
        <dbReference type="ChEBI" id="CHEBI:43474"/>
        <dbReference type="ChEBI" id="CHEBI:456216"/>
        <dbReference type="EC" id="5.6.2.4"/>
    </reaction>
</comment>
<evidence type="ECO:0000313" key="8">
    <source>
        <dbReference type="Proteomes" id="UP000821853"/>
    </source>
</evidence>
<dbReference type="InterPro" id="IPR027417">
    <property type="entry name" value="P-loop_NTPase"/>
</dbReference>
<dbReference type="GO" id="GO:0016787">
    <property type="term" value="F:hydrolase activity"/>
    <property type="evidence" value="ECO:0007669"/>
    <property type="project" value="UniProtKB-KW"/>
</dbReference>
<dbReference type="Pfam" id="PF21099">
    <property type="entry name" value="POLQ_helical"/>
    <property type="match status" value="1"/>
</dbReference>
<dbReference type="VEuPathDB" id="VectorBase:HLOH_054680"/>
<organism evidence="7 8">
    <name type="scientific">Haemaphysalis longicornis</name>
    <name type="common">Bush tick</name>
    <dbReference type="NCBI Taxonomy" id="44386"/>
    <lineage>
        <taxon>Eukaryota</taxon>
        <taxon>Metazoa</taxon>
        <taxon>Ecdysozoa</taxon>
        <taxon>Arthropoda</taxon>
        <taxon>Chelicerata</taxon>
        <taxon>Arachnida</taxon>
        <taxon>Acari</taxon>
        <taxon>Parasitiformes</taxon>
        <taxon>Ixodida</taxon>
        <taxon>Ixodoidea</taxon>
        <taxon>Ixodidae</taxon>
        <taxon>Haemaphysalinae</taxon>
        <taxon>Haemaphysalis</taxon>
    </lineage>
</organism>
<keyword evidence="4" id="KW-0067">ATP-binding</keyword>
<evidence type="ECO:0000256" key="3">
    <source>
        <dbReference type="ARBA" id="ARBA00022806"/>
    </source>
</evidence>
<dbReference type="Gene3D" id="1.10.150.20">
    <property type="entry name" value="5' to 3' exonuclease, C-terminal subdomain"/>
    <property type="match status" value="1"/>
</dbReference>
<keyword evidence="3" id="KW-0347">Helicase</keyword>
<sequence length="532" mass="59609">MQDPEQLSLLVSETVPDHSCLVFCPTKQNCESVALLLSRFLPQRLRQHRAEEKAVLLETLKAEIGQVCRVLRQTLPMGVAYHHSGLTTEERRIVEDAYTSGVLCCLACTSTLAAGVNLPAKRVILKSPYTGTEFLTRSVYQQMAGRAGRAGIDSSGESILVVPKMDQDKVRKLLEAPVDSCYSNLLQEDQKALKMLLLSMVGLEQRKDGKDPSQTLRQALDDLCEGGLLQKHSGEHRATPLGSAAFKGFIDPATAGLLRQELWDALVSLSLRCHMHLLYLAVPRQLPAARLDPPTYYRHASEQLLLQRFYKAMQLNDLWHQKSIWEVAAKYKEHRGQIQMLLSSAATFASALSHFCKELPELWAYRVLLPEFTERLSSCVTMELMPLMELPSVRKGRARQLHKAGFRSIMDVARAEPSALVEKVGAISRRQARQIIAAAKGLPHEASSPVDRTQLLRRSRLHCSRFWAERKVQNSLCVLPRKSTSLPSRPPPPRRPLGIPGSVLPILEAGEEVFRKTGSSPFVRVIMCMQFW</sequence>
<evidence type="ECO:0000313" key="7">
    <source>
        <dbReference type="EMBL" id="KAH9373582.1"/>
    </source>
</evidence>
<evidence type="ECO:0000256" key="1">
    <source>
        <dbReference type="ARBA" id="ARBA00022741"/>
    </source>
</evidence>
<dbReference type="OMA" id="LAKANIC"/>
<gene>
    <name evidence="7" type="ORF">HPB48_014821</name>
</gene>
<proteinExistence type="predicted"/>
<dbReference type="GO" id="GO:0005524">
    <property type="term" value="F:ATP binding"/>
    <property type="evidence" value="ECO:0007669"/>
    <property type="project" value="UniProtKB-KW"/>
</dbReference>
<dbReference type="Pfam" id="PF20470">
    <property type="entry name" value="HTH_61"/>
    <property type="match status" value="1"/>
</dbReference>
<dbReference type="InterPro" id="IPR001650">
    <property type="entry name" value="Helicase_C-like"/>
</dbReference>
<dbReference type="PANTHER" id="PTHR47961:SF12">
    <property type="entry name" value="HELICASE POLQ-LIKE"/>
    <property type="match status" value="1"/>
</dbReference>
<keyword evidence="2" id="KW-0378">Hydrolase</keyword>
<keyword evidence="1" id="KW-0547">Nucleotide-binding</keyword>
<dbReference type="Proteomes" id="UP000821853">
    <property type="component" value="Chromosome 4"/>
</dbReference>
<name>A0A9J6G599_HAELO</name>
<dbReference type="Pfam" id="PF14520">
    <property type="entry name" value="HHH_5"/>
    <property type="match status" value="1"/>
</dbReference>
<dbReference type="SUPFAM" id="SSF158702">
    <property type="entry name" value="Sec63 N-terminal domain-like"/>
    <property type="match status" value="1"/>
</dbReference>
<evidence type="ECO:0000256" key="4">
    <source>
        <dbReference type="ARBA" id="ARBA00022840"/>
    </source>
</evidence>
<dbReference type="Pfam" id="PF00271">
    <property type="entry name" value="Helicase_C"/>
    <property type="match status" value="1"/>
</dbReference>
<dbReference type="Gene3D" id="3.40.50.300">
    <property type="entry name" value="P-loop containing nucleotide triphosphate hydrolases"/>
    <property type="match status" value="1"/>
</dbReference>
<keyword evidence="8" id="KW-1185">Reference proteome</keyword>
<dbReference type="OrthoDB" id="2320933at2759"/>
<dbReference type="GO" id="GO:0043138">
    <property type="term" value="F:3'-5' DNA helicase activity"/>
    <property type="evidence" value="ECO:0007669"/>
    <property type="project" value="UniProtKB-EC"/>
</dbReference>
<accession>A0A9J6G599</accession>
<dbReference type="InterPro" id="IPR048960">
    <property type="entry name" value="POLQ-like_helical"/>
</dbReference>
<dbReference type="PANTHER" id="PTHR47961">
    <property type="entry name" value="DNA POLYMERASE THETA, PUTATIVE (AFU_ORTHOLOGUE AFUA_1G05260)-RELATED"/>
    <property type="match status" value="1"/>
</dbReference>
<evidence type="ECO:0000259" key="6">
    <source>
        <dbReference type="PROSITE" id="PS51194"/>
    </source>
</evidence>
<dbReference type="EMBL" id="JABSTR010000006">
    <property type="protein sequence ID" value="KAH9373582.1"/>
    <property type="molecule type" value="Genomic_DNA"/>
</dbReference>
<dbReference type="SUPFAM" id="SSF52540">
    <property type="entry name" value="P-loop containing nucleoside triphosphate hydrolases"/>
    <property type="match status" value="1"/>
</dbReference>
<feature type="domain" description="Helicase C-terminal" evidence="6">
    <location>
        <begin position="3"/>
        <end position="197"/>
    </location>
</feature>
<dbReference type="SMART" id="SM00490">
    <property type="entry name" value="HELICc"/>
    <property type="match status" value="1"/>
</dbReference>
<dbReference type="InterPro" id="IPR050474">
    <property type="entry name" value="Hel308_SKI2-like"/>
</dbReference>
<dbReference type="Gene3D" id="1.10.3380.20">
    <property type="match status" value="1"/>
</dbReference>
<dbReference type="CDD" id="cd18795">
    <property type="entry name" value="SF2_C_Ski2"/>
    <property type="match status" value="1"/>
</dbReference>
<comment type="caution">
    <text evidence="7">The sequence shown here is derived from an EMBL/GenBank/DDBJ whole genome shotgun (WGS) entry which is preliminary data.</text>
</comment>
<protein>
    <recommendedName>
        <fullName evidence="6">Helicase C-terminal domain-containing protein</fullName>
    </recommendedName>
</protein>
<evidence type="ECO:0000256" key="2">
    <source>
        <dbReference type="ARBA" id="ARBA00022801"/>
    </source>
</evidence>
<evidence type="ECO:0000256" key="5">
    <source>
        <dbReference type="ARBA" id="ARBA00048988"/>
    </source>
</evidence>
<dbReference type="InterPro" id="IPR046931">
    <property type="entry name" value="HTH_61"/>
</dbReference>